<protein>
    <submittedName>
        <fullName evidence="1">Uncharacterized protein</fullName>
    </submittedName>
</protein>
<sequence length="173" mass="19901">MKWDPETSRIATKGQQTQDPMVLAAYCMTADQPTLAVLKLQGQYVKMVKLPRCEKKEFQEEGQHRTRFYSSHGRINPCYRLLMREQIPWPSFPRGFSWLDRARLCQEMRLGTLSFARRSLSETVNVDHNGRQVEEEVDEKSLAKVGGFSALNPFLLDNVLKTGPQPSRLSVEI</sequence>
<organism evidence="1 2">
    <name type="scientific">Amniculicola lignicola CBS 123094</name>
    <dbReference type="NCBI Taxonomy" id="1392246"/>
    <lineage>
        <taxon>Eukaryota</taxon>
        <taxon>Fungi</taxon>
        <taxon>Dikarya</taxon>
        <taxon>Ascomycota</taxon>
        <taxon>Pezizomycotina</taxon>
        <taxon>Dothideomycetes</taxon>
        <taxon>Pleosporomycetidae</taxon>
        <taxon>Pleosporales</taxon>
        <taxon>Amniculicolaceae</taxon>
        <taxon>Amniculicola</taxon>
    </lineage>
</organism>
<evidence type="ECO:0000313" key="2">
    <source>
        <dbReference type="Proteomes" id="UP000799779"/>
    </source>
</evidence>
<proteinExistence type="predicted"/>
<dbReference type="Proteomes" id="UP000799779">
    <property type="component" value="Unassembled WGS sequence"/>
</dbReference>
<reference evidence="1" key="1">
    <citation type="journal article" date="2020" name="Stud. Mycol.">
        <title>101 Dothideomycetes genomes: a test case for predicting lifestyles and emergence of pathogens.</title>
        <authorList>
            <person name="Haridas S."/>
            <person name="Albert R."/>
            <person name="Binder M."/>
            <person name="Bloem J."/>
            <person name="Labutti K."/>
            <person name="Salamov A."/>
            <person name="Andreopoulos B."/>
            <person name="Baker S."/>
            <person name="Barry K."/>
            <person name="Bills G."/>
            <person name="Bluhm B."/>
            <person name="Cannon C."/>
            <person name="Castanera R."/>
            <person name="Culley D."/>
            <person name="Daum C."/>
            <person name="Ezra D."/>
            <person name="Gonzalez J."/>
            <person name="Henrissat B."/>
            <person name="Kuo A."/>
            <person name="Liang C."/>
            <person name="Lipzen A."/>
            <person name="Lutzoni F."/>
            <person name="Magnuson J."/>
            <person name="Mondo S."/>
            <person name="Nolan M."/>
            <person name="Ohm R."/>
            <person name="Pangilinan J."/>
            <person name="Park H.-J."/>
            <person name="Ramirez L."/>
            <person name="Alfaro M."/>
            <person name="Sun H."/>
            <person name="Tritt A."/>
            <person name="Yoshinaga Y."/>
            <person name="Zwiers L.-H."/>
            <person name="Turgeon B."/>
            <person name="Goodwin S."/>
            <person name="Spatafora J."/>
            <person name="Crous P."/>
            <person name="Grigoriev I."/>
        </authorList>
    </citation>
    <scope>NUCLEOTIDE SEQUENCE</scope>
    <source>
        <strain evidence="1">CBS 123094</strain>
    </source>
</reference>
<gene>
    <name evidence="1" type="ORF">P154DRAFT_570992</name>
</gene>
<dbReference type="AlphaFoldDB" id="A0A6A5WV58"/>
<evidence type="ECO:0000313" key="1">
    <source>
        <dbReference type="EMBL" id="KAF2005693.1"/>
    </source>
</evidence>
<accession>A0A6A5WV58</accession>
<name>A0A6A5WV58_9PLEO</name>
<dbReference type="EMBL" id="ML977562">
    <property type="protein sequence ID" value="KAF2005693.1"/>
    <property type="molecule type" value="Genomic_DNA"/>
</dbReference>
<keyword evidence="2" id="KW-1185">Reference proteome</keyword>